<keyword evidence="3" id="KW-1185">Reference proteome</keyword>
<sequence>MKHGFAIALLATARAAHATAFFEPCESALKTPAFNALQVFYAGKPELPKPDACFRLNNREFLVVVADTAPIAQGLYFFDARTGSYDFPDGAQRRGISVAMEFDDRSGKHFALLKTSALGGGEWFTGYQVLLLQRGKGTGSFALQKVIEVQPTPNPACAAPT</sequence>
<gene>
    <name evidence="2" type="ORF">ACG04R_02925</name>
</gene>
<dbReference type="Proteomes" id="UP001606134">
    <property type="component" value="Unassembled WGS sequence"/>
</dbReference>
<keyword evidence="1" id="KW-0732">Signal</keyword>
<protein>
    <submittedName>
        <fullName evidence="2">Uncharacterized protein</fullName>
    </submittedName>
</protein>
<name>A0ABW7H6X7_9BURK</name>
<accession>A0ABW7H6X7</accession>
<proteinExistence type="predicted"/>
<evidence type="ECO:0000256" key="1">
    <source>
        <dbReference type="SAM" id="SignalP"/>
    </source>
</evidence>
<feature type="chain" id="PRO_5046755817" evidence="1">
    <location>
        <begin position="19"/>
        <end position="161"/>
    </location>
</feature>
<comment type="caution">
    <text evidence="2">The sequence shown here is derived from an EMBL/GenBank/DDBJ whole genome shotgun (WGS) entry which is preliminary data.</text>
</comment>
<dbReference type="EMBL" id="JBIGIC010000001">
    <property type="protein sequence ID" value="MFG6485607.1"/>
    <property type="molecule type" value="Genomic_DNA"/>
</dbReference>
<dbReference type="RefSeq" id="WP_394406340.1">
    <property type="nucleotide sequence ID" value="NZ_JBIGIC010000001.1"/>
</dbReference>
<evidence type="ECO:0000313" key="2">
    <source>
        <dbReference type="EMBL" id="MFG6485607.1"/>
    </source>
</evidence>
<organism evidence="2 3">
    <name type="scientific">Pelomonas candidula</name>
    <dbReference type="NCBI Taxonomy" id="3299025"/>
    <lineage>
        <taxon>Bacteria</taxon>
        <taxon>Pseudomonadati</taxon>
        <taxon>Pseudomonadota</taxon>
        <taxon>Betaproteobacteria</taxon>
        <taxon>Burkholderiales</taxon>
        <taxon>Sphaerotilaceae</taxon>
        <taxon>Roseateles</taxon>
    </lineage>
</organism>
<evidence type="ECO:0000313" key="3">
    <source>
        <dbReference type="Proteomes" id="UP001606134"/>
    </source>
</evidence>
<reference evidence="2 3" key="1">
    <citation type="submission" date="2024-08" db="EMBL/GenBank/DDBJ databases">
        <authorList>
            <person name="Lu H."/>
        </authorList>
    </citation>
    <scope>NUCLEOTIDE SEQUENCE [LARGE SCALE GENOMIC DNA]</scope>
    <source>
        <strain evidence="2 3">BYS78W</strain>
    </source>
</reference>
<feature type="signal peptide" evidence="1">
    <location>
        <begin position="1"/>
        <end position="18"/>
    </location>
</feature>